<name>A0A0F9RCH6_9ZZZZ</name>
<comment type="caution">
    <text evidence="2">The sequence shown here is derived from an EMBL/GenBank/DDBJ whole genome shotgun (WGS) entry which is preliminary data.</text>
</comment>
<sequence>MEQSDHDRLIEIGADVKWIKEKLSDHLIKHWRFTVLVISLVVGVILTGKFFS</sequence>
<protein>
    <submittedName>
        <fullName evidence="2">Uncharacterized protein</fullName>
    </submittedName>
</protein>
<dbReference type="AlphaFoldDB" id="A0A0F9RCH6"/>
<dbReference type="EMBL" id="LAZR01000936">
    <property type="protein sequence ID" value="KKN54250.1"/>
    <property type="molecule type" value="Genomic_DNA"/>
</dbReference>
<organism evidence="2">
    <name type="scientific">marine sediment metagenome</name>
    <dbReference type="NCBI Taxonomy" id="412755"/>
    <lineage>
        <taxon>unclassified sequences</taxon>
        <taxon>metagenomes</taxon>
        <taxon>ecological metagenomes</taxon>
    </lineage>
</organism>
<proteinExistence type="predicted"/>
<evidence type="ECO:0000256" key="1">
    <source>
        <dbReference type="SAM" id="Phobius"/>
    </source>
</evidence>
<reference evidence="2" key="1">
    <citation type="journal article" date="2015" name="Nature">
        <title>Complex archaea that bridge the gap between prokaryotes and eukaryotes.</title>
        <authorList>
            <person name="Spang A."/>
            <person name="Saw J.H."/>
            <person name="Jorgensen S.L."/>
            <person name="Zaremba-Niedzwiedzka K."/>
            <person name="Martijn J."/>
            <person name="Lind A.E."/>
            <person name="van Eijk R."/>
            <person name="Schleper C."/>
            <person name="Guy L."/>
            <person name="Ettema T.J."/>
        </authorList>
    </citation>
    <scope>NUCLEOTIDE SEQUENCE</scope>
</reference>
<evidence type="ECO:0000313" key="2">
    <source>
        <dbReference type="EMBL" id="KKN54250.1"/>
    </source>
</evidence>
<accession>A0A0F9RCH6</accession>
<keyword evidence="1" id="KW-0812">Transmembrane</keyword>
<feature type="transmembrane region" description="Helical" evidence="1">
    <location>
        <begin position="31"/>
        <end position="51"/>
    </location>
</feature>
<gene>
    <name evidence="2" type="ORF">LCGC14_0594320</name>
</gene>
<keyword evidence="1" id="KW-0472">Membrane</keyword>
<keyword evidence="1" id="KW-1133">Transmembrane helix</keyword>